<dbReference type="RefSeq" id="WP_062683649.1">
    <property type="nucleotide sequence ID" value="NZ_BLWG01000417.1"/>
</dbReference>
<dbReference type="OrthoDB" id="8657357at2"/>
<dbReference type="AlphaFoldDB" id="A0A3R9FKU1"/>
<keyword evidence="5" id="KW-1185">Reference proteome</keyword>
<keyword evidence="1" id="KW-0812">Transmembrane</keyword>
<protein>
    <submittedName>
        <fullName evidence="2">DUF2970 domain-containing protein</fullName>
    </submittedName>
</protein>
<keyword evidence="1" id="KW-1133">Transmembrane helix</keyword>
<name>A0A3R9FKU1_ACHDE</name>
<dbReference type="Proteomes" id="UP000509782">
    <property type="component" value="Chromosome"/>
</dbReference>
<feature type="transmembrane region" description="Helical" evidence="1">
    <location>
        <begin position="36"/>
        <end position="59"/>
    </location>
</feature>
<gene>
    <name evidence="3" type="ORF">AAIK43_24395</name>
    <name evidence="2" type="ORF">FOC81_30875</name>
</gene>
<dbReference type="InterPro" id="IPR021344">
    <property type="entry name" value="DUF2970"/>
</dbReference>
<organism evidence="2 4">
    <name type="scientific">Achromobacter denitrificans</name>
    <name type="common">Alcaligenes denitrificans</name>
    <dbReference type="NCBI Taxonomy" id="32002"/>
    <lineage>
        <taxon>Bacteria</taxon>
        <taxon>Pseudomonadati</taxon>
        <taxon>Pseudomonadota</taxon>
        <taxon>Betaproteobacteria</taxon>
        <taxon>Burkholderiales</taxon>
        <taxon>Alcaligenaceae</taxon>
        <taxon>Achromobacter</taxon>
    </lineage>
</organism>
<dbReference type="Pfam" id="PF11174">
    <property type="entry name" value="DUF2970"/>
    <property type="match status" value="1"/>
</dbReference>
<reference evidence="2 4" key="1">
    <citation type="submission" date="2020-05" db="EMBL/GenBank/DDBJ databases">
        <title>FDA dAtabase for Regulatory Grade micrObial Sequences (FDA-ARGOS): Supporting development and validation of Infectious Disease Dx tests.</title>
        <authorList>
            <person name="Sproer C."/>
            <person name="Gronow S."/>
            <person name="Severitt S."/>
            <person name="Schroder I."/>
            <person name="Tallon L."/>
            <person name="Sadzewicz L."/>
            <person name="Zhao X."/>
            <person name="Vavikolanu K."/>
            <person name="Mehta A."/>
            <person name="Aluvathingal J."/>
            <person name="Nadendla S."/>
            <person name="Myers T."/>
            <person name="Yan Y."/>
            <person name="Sichtig H."/>
        </authorList>
    </citation>
    <scope>NUCLEOTIDE SEQUENCE [LARGE SCALE GENOMIC DNA]</scope>
    <source>
        <strain evidence="2 4">FDAARGOS_787</strain>
    </source>
</reference>
<dbReference type="EMBL" id="CP154792">
    <property type="protein sequence ID" value="XAN14511.1"/>
    <property type="molecule type" value="Genomic_DNA"/>
</dbReference>
<dbReference type="EMBL" id="CP054569">
    <property type="protein sequence ID" value="QKQ50887.1"/>
    <property type="molecule type" value="Genomic_DNA"/>
</dbReference>
<accession>A0A3R9FKU1</accession>
<proteinExistence type="predicted"/>
<evidence type="ECO:0000313" key="4">
    <source>
        <dbReference type="Proteomes" id="UP000509782"/>
    </source>
</evidence>
<sequence length="63" mass="6827">MLGFLRTVKSVLWGFFGVRRGKGYDADIANNKPAPLILTGLLMALCLVVILVLVARWAVNAAL</sequence>
<evidence type="ECO:0000256" key="1">
    <source>
        <dbReference type="SAM" id="Phobius"/>
    </source>
</evidence>
<dbReference type="GeneID" id="92843800"/>
<dbReference type="Proteomes" id="UP001446337">
    <property type="component" value="Chromosome"/>
</dbReference>
<evidence type="ECO:0000313" key="3">
    <source>
        <dbReference type="EMBL" id="XAN14511.1"/>
    </source>
</evidence>
<reference evidence="3 5" key="2">
    <citation type="submission" date="2024-05" db="EMBL/GenBank/DDBJ databases">
        <title>Achromobacter denitrificans. BP1, complete genome.</title>
        <authorList>
            <person name="Zhang B."/>
        </authorList>
    </citation>
    <scope>NUCLEOTIDE SEQUENCE [LARGE SCALE GENOMIC DNA]</scope>
    <source>
        <strain evidence="3 5">BP1</strain>
    </source>
</reference>
<evidence type="ECO:0000313" key="2">
    <source>
        <dbReference type="EMBL" id="QKQ50887.1"/>
    </source>
</evidence>
<evidence type="ECO:0000313" key="5">
    <source>
        <dbReference type="Proteomes" id="UP001446337"/>
    </source>
</evidence>
<keyword evidence="1" id="KW-0472">Membrane</keyword>